<dbReference type="OrthoDB" id="10266039at2759"/>
<dbReference type="GO" id="GO:0016567">
    <property type="term" value="P:protein ubiquitination"/>
    <property type="evidence" value="ECO:0007669"/>
    <property type="project" value="UniProtKB-UniRule"/>
</dbReference>
<dbReference type="Pfam" id="PF13920">
    <property type="entry name" value="zf-C3HC4_3"/>
    <property type="match status" value="1"/>
</dbReference>
<dbReference type="EMBL" id="JAAAJA010000194">
    <property type="protein sequence ID" value="KAG0259203.1"/>
    <property type="molecule type" value="Genomic_DNA"/>
</dbReference>
<keyword evidence="11 14" id="KW-0175">Coiled coil</keyword>
<evidence type="ECO:0000256" key="9">
    <source>
        <dbReference type="ARBA" id="ARBA00022833"/>
    </source>
</evidence>
<dbReference type="SUPFAM" id="SSF57850">
    <property type="entry name" value="RING/U-box"/>
    <property type="match status" value="1"/>
</dbReference>
<dbReference type="PROSITE" id="PS50089">
    <property type="entry name" value="ZF_RING_2"/>
    <property type="match status" value="1"/>
</dbReference>
<feature type="region of interest" description="Disordered" evidence="16">
    <location>
        <begin position="1"/>
        <end position="63"/>
    </location>
</feature>
<dbReference type="InterPro" id="IPR013956">
    <property type="entry name" value="E3_ubiquit_lig_Bre1"/>
</dbReference>
<dbReference type="GO" id="GO:0061630">
    <property type="term" value="F:ubiquitin protein ligase activity"/>
    <property type="evidence" value="ECO:0007669"/>
    <property type="project" value="UniProtKB-EC"/>
</dbReference>
<dbReference type="PROSITE" id="PS00518">
    <property type="entry name" value="ZF_RING_1"/>
    <property type="match status" value="1"/>
</dbReference>
<dbReference type="GO" id="GO:0005634">
    <property type="term" value="C:nucleus"/>
    <property type="evidence" value="ECO:0007669"/>
    <property type="project" value="UniProtKB-SubCell"/>
</dbReference>
<evidence type="ECO:0000256" key="13">
    <source>
        <dbReference type="PROSITE-ProRule" id="PRU00175"/>
    </source>
</evidence>
<name>A0A9P6Q5Q1_9FUNG</name>
<evidence type="ECO:0000256" key="5">
    <source>
        <dbReference type="ARBA" id="ARBA00022679"/>
    </source>
</evidence>
<comment type="pathway">
    <text evidence="3 14">Protein modification; protein ubiquitination.</text>
</comment>
<gene>
    <name evidence="18" type="primary">BRE1_1</name>
    <name evidence="18" type="ORF">BG011_002793</name>
</gene>
<evidence type="ECO:0000256" key="12">
    <source>
        <dbReference type="ARBA" id="ARBA00023242"/>
    </source>
</evidence>
<feature type="coiled-coil region" evidence="15">
    <location>
        <begin position="525"/>
        <end position="552"/>
    </location>
</feature>
<dbReference type="EC" id="2.3.2.27" evidence="14"/>
<evidence type="ECO:0000256" key="11">
    <source>
        <dbReference type="ARBA" id="ARBA00023054"/>
    </source>
</evidence>
<protein>
    <recommendedName>
        <fullName evidence="14">E3 ubiquitin protein ligase</fullName>
        <ecNumber evidence="14">2.3.2.27</ecNumber>
    </recommendedName>
</protein>
<comment type="similarity">
    <text evidence="4 14">Belongs to the BRE1 family.</text>
</comment>
<keyword evidence="8 14" id="KW-0833">Ubl conjugation pathway</keyword>
<dbReference type="AlphaFoldDB" id="A0A9P6Q5Q1"/>
<evidence type="ECO:0000256" key="15">
    <source>
        <dbReference type="SAM" id="Coils"/>
    </source>
</evidence>
<keyword evidence="10 14" id="KW-0156">Chromatin regulator</keyword>
<keyword evidence="9 14" id="KW-0862">Zinc</keyword>
<evidence type="ECO:0000256" key="14">
    <source>
        <dbReference type="RuleBase" id="RU365038"/>
    </source>
</evidence>
<dbReference type="InterPro" id="IPR017907">
    <property type="entry name" value="Znf_RING_CS"/>
</dbReference>
<proteinExistence type="inferred from homology"/>
<keyword evidence="12 14" id="KW-0539">Nucleus</keyword>
<evidence type="ECO:0000313" key="18">
    <source>
        <dbReference type="EMBL" id="KAG0259203.1"/>
    </source>
</evidence>
<feature type="coiled-coil region" evidence="15">
    <location>
        <begin position="425"/>
        <end position="459"/>
    </location>
</feature>
<dbReference type="Proteomes" id="UP000726737">
    <property type="component" value="Unassembled WGS sequence"/>
</dbReference>
<keyword evidence="5 14" id="KW-0808">Transferase</keyword>
<organism evidence="18 19">
    <name type="scientific">Mortierella polycephala</name>
    <dbReference type="NCBI Taxonomy" id="41804"/>
    <lineage>
        <taxon>Eukaryota</taxon>
        <taxon>Fungi</taxon>
        <taxon>Fungi incertae sedis</taxon>
        <taxon>Mucoromycota</taxon>
        <taxon>Mortierellomycotina</taxon>
        <taxon>Mortierellomycetes</taxon>
        <taxon>Mortierellales</taxon>
        <taxon>Mortierellaceae</taxon>
        <taxon>Mortierella</taxon>
    </lineage>
</organism>
<keyword evidence="7 13" id="KW-0863">Zinc-finger</keyword>
<keyword evidence="6 14" id="KW-0479">Metal-binding</keyword>
<dbReference type="PANTHER" id="PTHR23163">
    <property type="entry name" value="RING FINGER PROTEIN-RELATED"/>
    <property type="match status" value="1"/>
</dbReference>
<dbReference type="GO" id="GO:0006325">
    <property type="term" value="P:chromatin organization"/>
    <property type="evidence" value="ECO:0007669"/>
    <property type="project" value="UniProtKB-KW"/>
</dbReference>
<keyword evidence="19" id="KW-1185">Reference proteome</keyword>
<feature type="domain" description="RING-type" evidence="17">
    <location>
        <begin position="820"/>
        <end position="859"/>
    </location>
</feature>
<evidence type="ECO:0000256" key="2">
    <source>
        <dbReference type="ARBA" id="ARBA00004123"/>
    </source>
</evidence>
<dbReference type="InterPro" id="IPR001841">
    <property type="entry name" value="Znf_RING"/>
</dbReference>
<dbReference type="Gene3D" id="3.30.40.10">
    <property type="entry name" value="Zinc/RING finger domain, C3HC4 (zinc finger)"/>
    <property type="match status" value="1"/>
</dbReference>
<evidence type="ECO:0000256" key="1">
    <source>
        <dbReference type="ARBA" id="ARBA00000900"/>
    </source>
</evidence>
<dbReference type="CDD" id="cd16499">
    <property type="entry name" value="RING-HC_Bre1-like"/>
    <property type="match status" value="1"/>
</dbReference>
<feature type="coiled-coil region" evidence="15">
    <location>
        <begin position="595"/>
        <end position="622"/>
    </location>
</feature>
<dbReference type="GO" id="GO:0008270">
    <property type="term" value="F:zinc ion binding"/>
    <property type="evidence" value="ECO:0007669"/>
    <property type="project" value="UniProtKB-KW"/>
</dbReference>
<evidence type="ECO:0000313" key="19">
    <source>
        <dbReference type="Proteomes" id="UP000726737"/>
    </source>
</evidence>
<dbReference type="GO" id="GO:0033503">
    <property type="term" value="C:HULC complex"/>
    <property type="evidence" value="ECO:0007669"/>
    <property type="project" value="TreeGrafter"/>
</dbReference>
<evidence type="ECO:0000256" key="10">
    <source>
        <dbReference type="ARBA" id="ARBA00022853"/>
    </source>
</evidence>
<evidence type="ECO:0000256" key="3">
    <source>
        <dbReference type="ARBA" id="ARBA00004906"/>
    </source>
</evidence>
<evidence type="ECO:0000259" key="17">
    <source>
        <dbReference type="PROSITE" id="PS50089"/>
    </source>
</evidence>
<evidence type="ECO:0000256" key="6">
    <source>
        <dbReference type="ARBA" id="ARBA00022723"/>
    </source>
</evidence>
<accession>A0A9P6Q5Q1</accession>
<dbReference type="InterPro" id="IPR013083">
    <property type="entry name" value="Znf_RING/FYVE/PHD"/>
</dbReference>
<dbReference type="Pfam" id="PF08647">
    <property type="entry name" value="BRE1"/>
    <property type="match status" value="1"/>
</dbReference>
<comment type="catalytic activity">
    <reaction evidence="1 14">
        <text>S-ubiquitinyl-[E2 ubiquitin-conjugating enzyme]-L-cysteine + [acceptor protein]-L-lysine = [E2 ubiquitin-conjugating enzyme]-L-cysteine + N(6)-ubiquitinyl-[acceptor protein]-L-lysine.</text>
        <dbReference type="EC" id="2.3.2.27"/>
    </reaction>
</comment>
<feature type="coiled-coil region" evidence="15">
    <location>
        <begin position="693"/>
        <end position="797"/>
    </location>
</feature>
<comment type="subcellular location">
    <subcellularLocation>
        <location evidence="2 14">Nucleus</location>
    </subcellularLocation>
</comment>
<evidence type="ECO:0000256" key="4">
    <source>
        <dbReference type="ARBA" id="ARBA00005555"/>
    </source>
</evidence>
<feature type="coiled-coil region" evidence="15">
    <location>
        <begin position="347"/>
        <end position="374"/>
    </location>
</feature>
<comment type="caution">
    <text evidence="18">The sequence shown here is derived from an EMBL/GenBank/DDBJ whole genome shotgun (WGS) entry which is preliminary data.</text>
</comment>
<sequence length="872" mass="100036">MDDRGNRKRRLTTEETGQQPVQVTPYAAINGSPAPFTPPTNKRLFTGSGGSSPNSTAKEDTENMTAAEEVLLNFQKEAIWRQMQEYRRETQRTLERIAQLEDKQSEHDQHIDVVDSHWGKLLETLASMISKFRITIDRSELILKDGSSFAAVLFNESTDESQNQDNKELTETSVKPVVKPHSARSKEITLKLLGIIESWWGQRASFWSSIKGADLSIQESRTVQDLALVHDNIAQQHKQGQVDISRLQAKCHQFIDQALRLRNEIEMTKNRVAEAEMKMDDSEERQRQIQININHEKNTMESDAMSRQIVVLDPGTPSGPAVNNMNEASREELLHCHKLAISRLAELEDMKTQRDQLKEDLEKVRLQLSHLSDEKIQDSQYAKALLMQLQSVRHDVDFHRSEVHRLRSDLEDLHATRRKFVDTLESEEKNRRATLEAELKKLESDISRVRDSRDRFQQMYENRCNKDDYEMQQNQEIRKIANTRKDRITSLTADIQRLQTMLVANSDDWDTYAFYLKGPNDKASLRDLRGKLETAEKQISSLSIDLQASKEAASQLRDLAAVGASETELKEMVAVLSAKLTKLDSVIGSGADDKVKELVATIDAKEEAIKRLVLKVQAHEAVQAPLLNELHTVATAWGQLEEATSRKAIDLAQKEDLIFKLLSDKTRQESKCNNLIRAKDQSASMSAVMKRQSDMQLDQIHRLEEREKNLSEQMHTLEKEQASLNSEVMLHKTKLQEYTQHNSSYKEKFSKQEERLVEVQTLLKERSDAFETEAAARKRLLDESDTMKRKLEEQAKKAEGPTGDSEASKQAARYLKLLKCPACDVNFKSHVILRCMHVFCKSCMDKQMEYRQRKCPTCRENFGAKDVKEIYL</sequence>
<evidence type="ECO:0000256" key="16">
    <source>
        <dbReference type="SAM" id="MobiDB-lite"/>
    </source>
</evidence>
<feature type="compositionally biased region" description="Basic residues" evidence="16">
    <location>
        <begin position="1"/>
        <end position="10"/>
    </location>
</feature>
<dbReference type="PANTHER" id="PTHR23163:SF0">
    <property type="entry name" value="E3 UBIQUITIN-PROTEIN LIGASE BRE1"/>
    <property type="match status" value="1"/>
</dbReference>
<evidence type="ECO:0000256" key="8">
    <source>
        <dbReference type="ARBA" id="ARBA00022786"/>
    </source>
</evidence>
<evidence type="ECO:0000256" key="7">
    <source>
        <dbReference type="ARBA" id="ARBA00022771"/>
    </source>
</evidence>
<feature type="coiled-coil region" evidence="15">
    <location>
        <begin position="244"/>
        <end position="292"/>
    </location>
</feature>
<reference evidence="18" key="1">
    <citation type="journal article" date="2020" name="Fungal Divers.">
        <title>Resolving the Mortierellaceae phylogeny through synthesis of multi-gene phylogenetics and phylogenomics.</title>
        <authorList>
            <person name="Vandepol N."/>
            <person name="Liber J."/>
            <person name="Desiro A."/>
            <person name="Na H."/>
            <person name="Kennedy M."/>
            <person name="Barry K."/>
            <person name="Grigoriev I.V."/>
            <person name="Miller A.N."/>
            <person name="O'Donnell K."/>
            <person name="Stajich J.E."/>
            <person name="Bonito G."/>
        </authorList>
    </citation>
    <scope>NUCLEOTIDE SEQUENCE</scope>
    <source>
        <strain evidence="18">KOD948</strain>
    </source>
</reference>